<proteinExistence type="predicted"/>
<feature type="signal peptide" evidence="2">
    <location>
        <begin position="1"/>
        <end position="22"/>
    </location>
</feature>
<dbReference type="AlphaFoldDB" id="A0A814BNC7"/>
<evidence type="ECO:0000256" key="1">
    <source>
        <dbReference type="SAM" id="Coils"/>
    </source>
</evidence>
<evidence type="ECO:0000256" key="2">
    <source>
        <dbReference type="SAM" id="SignalP"/>
    </source>
</evidence>
<keyword evidence="2" id="KW-0732">Signal</keyword>
<dbReference type="Pfam" id="PF21116">
    <property type="entry name" value="EF-hand_Zip"/>
    <property type="match status" value="1"/>
</dbReference>
<name>A0A814BNC7_9BILA</name>
<feature type="chain" id="PRO_5032358387" description="Zinc transporter ZIP4/12 EF-hand domain-containing protein" evidence="2">
    <location>
        <begin position="23"/>
        <end position="178"/>
    </location>
</feature>
<protein>
    <recommendedName>
        <fullName evidence="3">Zinc transporter ZIP4/12 EF-hand domain-containing protein</fullName>
    </recommendedName>
</protein>
<dbReference type="Proteomes" id="UP000663879">
    <property type="component" value="Unassembled WGS sequence"/>
</dbReference>
<evidence type="ECO:0000313" key="5">
    <source>
        <dbReference type="Proteomes" id="UP000663879"/>
    </source>
</evidence>
<evidence type="ECO:0000259" key="3">
    <source>
        <dbReference type="Pfam" id="PF21116"/>
    </source>
</evidence>
<feature type="domain" description="Zinc transporter ZIP4/12 EF-hand" evidence="3">
    <location>
        <begin position="45"/>
        <end position="146"/>
    </location>
</feature>
<keyword evidence="1" id="KW-0175">Coiled coil</keyword>
<keyword evidence="5" id="KW-1185">Reference proteome</keyword>
<organism evidence="4 5">
    <name type="scientific">Brachionus calyciflorus</name>
    <dbReference type="NCBI Taxonomy" id="104777"/>
    <lineage>
        <taxon>Eukaryota</taxon>
        <taxon>Metazoa</taxon>
        <taxon>Spiralia</taxon>
        <taxon>Gnathifera</taxon>
        <taxon>Rotifera</taxon>
        <taxon>Eurotatoria</taxon>
        <taxon>Monogononta</taxon>
        <taxon>Pseudotrocha</taxon>
        <taxon>Ploima</taxon>
        <taxon>Brachionidae</taxon>
        <taxon>Brachionus</taxon>
    </lineage>
</organism>
<dbReference type="InterPro" id="IPR049406">
    <property type="entry name" value="ZIP4_12_EF-hand"/>
</dbReference>
<sequence>MNSKFICFWLLLICSNFSYLLSENNSNLTSVDDHEHELHTDLPDPIWFTDQIFAKYSNESFNYTTISQADFEDIMEKLKIKIDDHENDSHQEEDHDHDHDHRIATVKSESFSKCYGSEEIFTIYHLHDESERISKSLFQSMSPALIWLSINTECLKGEANENHGQDKKTCETTALASK</sequence>
<accession>A0A814BNC7</accession>
<gene>
    <name evidence="4" type="ORF">OXX778_LOCUS12907</name>
</gene>
<evidence type="ECO:0000313" key="4">
    <source>
        <dbReference type="EMBL" id="CAF0931019.1"/>
    </source>
</evidence>
<dbReference type="EMBL" id="CAJNOC010002404">
    <property type="protein sequence ID" value="CAF0931019.1"/>
    <property type="molecule type" value="Genomic_DNA"/>
</dbReference>
<feature type="coiled-coil region" evidence="1">
    <location>
        <begin position="68"/>
        <end position="95"/>
    </location>
</feature>
<reference evidence="4" key="1">
    <citation type="submission" date="2021-02" db="EMBL/GenBank/DDBJ databases">
        <authorList>
            <person name="Nowell W R."/>
        </authorList>
    </citation>
    <scope>NUCLEOTIDE SEQUENCE</scope>
    <source>
        <strain evidence="4">Ploen Becks lab</strain>
    </source>
</reference>
<comment type="caution">
    <text evidence="4">The sequence shown here is derived from an EMBL/GenBank/DDBJ whole genome shotgun (WGS) entry which is preliminary data.</text>
</comment>